<reference evidence="2" key="1">
    <citation type="journal article" date="2020" name="Stud. Mycol.">
        <title>101 Dothideomycetes genomes: a test case for predicting lifestyles and emergence of pathogens.</title>
        <authorList>
            <person name="Haridas S."/>
            <person name="Albert R."/>
            <person name="Binder M."/>
            <person name="Bloem J."/>
            <person name="Labutti K."/>
            <person name="Salamov A."/>
            <person name="Andreopoulos B."/>
            <person name="Baker S."/>
            <person name="Barry K."/>
            <person name="Bills G."/>
            <person name="Bluhm B."/>
            <person name="Cannon C."/>
            <person name="Castanera R."/>
            <person name="Culley D."/>
            <person name="Daum C."/>
            <person name="Ezra D."/>
            <person name="Gonzalez J."/>
            <person name="Henrissat B."/>
            <person name="Kuo A."/>
            <person name="Liang C."/>
            <person name="Lipzen A."/>
            <person name="Lutzoni F."/>
            <person name="Magnuson J."/>
            <person name="Mondo S."/>
            <person name="Nolan M."/>
            <person name="Ohm R."/>
            <person name="Pangilinan J."/>
            <person name="Park H.-J."/>
            <person name="Ramirez L."/>
            <person name="Alfaro M."/>
            <person name="Sun H."/>
            <person name="Tritt A."/>
            <person name="Yoshinaga Y."/>
            <person name="Zwiers L.-H."/>
            <person name="Turgeon B."/>
            <person name="Goodwin S."/>
            <person name="Spatafora J."/>
            <person name="Crous P."/>
            <person name="Grigoriev I."/>
        </authorList>
    </citation>
    <scope>NUCLEOTIDE SEQUENCE</scope>
    <source>
        <strain evidence="2">CBS 269.34</strain>
    </source>
</reference>
<dbReference type="EMBL" id="MU004181">
    <property type="protein sequence ID" value="KAF2502061.1"/>
    <property type="molecule type" value="Genomic_DNA"/>
</dbReference>
<organism evidence="2 3">
    <name type="scientific">Lophium mytilinum</name>
    <dbReference type="NCBI Taxonomy" id="390894"/>
    <lineage>
        <taxon>Eukaryota</taxon>
        <taxon>Fungi</taxon>
        <taxon>Dikarya</taxon>
        <taxon>Ascomycota</taxon>
        <taxon>Pezizomycotina</taxon>
        <taxon>Dothideomycetes</taxon>
        <taxon>Pleosporomycetidae</taxon>
        <taxon>Mytilinidiales</taxon>
        <taxon>Mytilinidiaceae</taxon>
        <taxon>Lophium</taxon>
    </lineage>
</organism>
<feature type="region of interest" description="Disordered" evidence="1">
    <location>
        <begin position="341"/>
        <end position="361"/>
    </location>
</feature>
<feature type="region of interest" description="Disordered" evidence="1">
    <location>
        <begin position="1"/>
        <end position="74"/>
    </location>
</feature>
<protein>
    <submittedName>
        <fullName evidence="2">Uncharacterized protein</fullName>
    </submittedName>
</protein>
<evidence type="ECO:0000256" key="1">
    <source>
        <dbReference type="SAM" id="MobiDB-lite"/>
    </source>
</evidence>
<accession>A0A6A6RBX0</accession>
<dbReference type="Proteomes" id="UP000799750">
    <property type="component" value="Unassembled WGS sequence"/>
</dbReference>
<keyword evidence="3" id="KW-1185">Reference proteome</keyword>
<gene>
    <name evidence="2" type="ORF">BU16DRAFT_554129</name>
</gene>
<evidence type="ECO:0000313" key="2">
    <source>
        <dbReference type="EMBL" id="KAF2502061.1"/>
    </source>
</evidence>
<dbReference type="AlphaFoldDB" id="A0A6A6RBX0"/>
<proteinExistence type="predicted"/>
<evidence type="ECO:0000313" key="3">
    <source>
        <dbReference type="Proteomes" id="UP000799750"/>
    </source>
</evidence>
<name>A0A6A6RBX0_9PEZI</name>
<sequence>MVAPPPRRVHTATLRPPLPSGTKKRVRAALARLDAAGTSITRTADGDTEDGEATTPSKERSKKKRSKNPETTLRHIPHLPNELWSKIFNMGNDIDTDLSISIWWDTVELEPRLALSGSKELLQRRLLSRALGPEAFRAFVTPRTLYSDAPDGIRWFLSTYCKGSNTPGPKELVVKRIHTTYRKKFPILEEMNEDWEELWLGILKANPHSIKVRPKYRDAEAFFLKSASDVDRAFKGGRADPPKDIFRLKHNGEYVIQYDLDVESVLAHSDGGIIVLDAQGNDLELRMNDPAIRPHIATHITALHDRFEYHRAQYILNQPQRYEPKEHDGIDDVPTEFIYEYSDDSAFEDSEDEEDEEDEEF</sequence>